<sequence length="244" mass="27623">MSNRQFHLTSPLQDSSTQISSFEDSSTSPIMTNAGENANANANKANVGVGVEASDVVIEEESNPFKKKERKKTSPVWNDFQLVTFPDVEIRVCNVGFNLDYQRKGKRLLSFKAGGSESGTLTTFTYDHAKVREVASHMILYHEYPFMHMEHVLFNKFMKTAIPHWQKISRAVAKNDCTSTYQAQKKKLKTSLKHVGRVSITTDLWKSPGQRIQYMVVTGHYVDEDWKLKSTCSAFAMCHLHIPG</sequence>
<keyword evidence="2" id="KW-1185">Reference proteome</keyword>
<comment type="caution">
    <text evidence="1">The sequence shown here is derived from an EMBL/GenBank/DDBJ whole genome shotgun (WGS) entry which is preliminary data.</text>
</comment>
<evidence type="ECO:0000313" key="2">
    <source>
        <dbReference type="Proteomes" id="UP001062846"/>
    </source>
</evidence>
<accession>A0ACC0Q0Y0</accession>
<organism evidence="1 2">
    <name type="scientific">Rhododendron molle</name>
    <name type="common">Chinese azalea</name>
    <name type="synonym">Azalea mollis</name>
    <dbReference type="NCBI Taxonomy" id="49168"/>
    <lineage>
        <taxon>Eukaryota</taxon>
        <taxon>Viridiplantae</taxon>
        <taxon>Streptophyta</taxon>
        <taxon>Embryophyta</taxon>
        <taxon>Tracheophyta</taxon>
        <taxon>Spermatophyta</taxon>
        <taxon>Magnoliopsida</taxon>
        <taxon>eudicotyledons</taxon>
        <taxon>Gunneridae</taxon>
        <taxon>Pentapetalae</taxon>
        <taxon>asterids</taxon>
        <taxon>Ericales</taxon>
        <taxon>Ericaceae</taxon>
        <taxon>Ericoideae</taxon>
        <taxon>Rhodoreae</taxon>
        <taxon>Rhododendron</taxon>
    </lineage>
</organism>
<proteinExistence type="predicted"/>
<gene>
    <name evidence="1" type="ORF">RHMOL_Rhmol01G0138700</name>
</gene>
<evidence type="ECO:0000313" key="1">
    <source>
        <dbReference type="EMBL" id="KAI8571687.1"/>
    </source>
</evidence>
<protein>
    <submittedName>
        <fullName evidence="1">Uncharacterized protein</fullName>
    </submittedName>
</protein>
<dbReference type="Proteomes" id="UP001062846">
    <property type="component" value="Chromosome 1"/>
</dbReference>
<reference evidence="1" key="1">
    <citation type="submission" date="2022-02" db="EMBL/GenBank/DDBJ databases">
        <title>Plant Genome Project.</title>
        <authorList>
            <person name="Zhang R.-G."/>
        </authorList>
    </citation>
    <scope>NUCLEOTIDE SEQUENCE</scope>
    <source>
        <strain evidence="1">AT1</strain>
    </source>
</reference>
<dbReference type="EMBL" id="CM046388">
    <property type="protein sequence ID" value="KAI8571687.1"/>
    <property type="molecule type" value="Genomic_DNA"/>
</dbReference>
<name>A0ACC0Q0Y0_RHOML</name>